<keyword evidence="2" id="KW-1185">Reference proteome</keyword>
<proteinExistence type="predicted"/>
<protein>
    <submittedName>
        <fullName evidence="1">Uncharacterized protein</fullName>
    </submittedName>
</protein>
<accession>A0A1Y1RT83</accession>
<name>A0A1Y1RT83_9SPIO</name>
<dbReference type="AlphaFoldDB" id="A0A1Y1RT83"/>
<gene>
    <name evidence="1" type="ORF">B4O97_18060</name>
</gene>
<dbReference type="Proteomes" id="UP000192343">
    <property type="component" value="Unassembled WGS sequence"/>
</dbReference>
<organism evidence="1 2">
    <name type="scientific">Marispirochaeta aestuarii</name>
    <dbReference type="NCBI Taxonomy" id="1963862"/>
    <lineage>
        <taxon>Bacteria</taxon>
        <taxon>Pseudomonadati</taxon>
        <taxon>Spirochaetota</taxon>
        <taxon>Spirochaetia</taxon>
        <taxon>Spirochaetales</taxon>
        <taxon>Spirochaetaceae</taxon>
        <taxon>Marispirochaeta</taxon>
    </lineage>
</organism>
<sequence length="124" mass="14576">MYRILNVRQVPGEDFKVWFTDDYWDLFLWIDRNKRISSFQLGYGKPSEEQMLIWRRGGGLTAARVSDGEETLTENRTPLLTETSDYDLDSVIERFSGDSKKINSKIADFVVSTLTRYRQAQRRL</sequence>
<comment type="caution">
    <text evidence="1">The sequence shown here is derived from an EMBL/GenBank/DDBJ whole genome shotgun (WGS) entry which is preliminary data.</text>
</comment>
<evidence type="ECO:0000313" key="1">
    <source>
        <dbReference type="EMBL" id="ORC30322.1"/>
    </source>
</evidence>
<reference evidence="1 2" key="1">
    <citation type="submission" date="2017-03" db="EMBL/GenBank/DDBJ databases">
        <title>Draft Genome sequence of Marispirochaeta sp. strain JC444.</title>
        <authorList>
            <person name="Shivani Y."/>
            <person name="Subhash Y."/>
            <person name="Sasikala C."/>
            <person name="Ramana C."/>
        </authorList>
    </citation>
    <scope>NUCLEOTIDE SEQUENCE [LARGE SCALE GENOMIC DNA]</scope>
    <source>
        <strain evidence="1 2">JC444</strain>
    </source>
</reference>
<dbReference type="EMBL" id="MWQY01000031">
    <property type="protein sequence ID" value="ORC30322.1"/>
    <property type="molecule type" value="Genomic_DNA"/>
</dbReference>
<dbReference type="STRING" id="1963862.B4O97_18060"/>
<evidence type="ECO:0000313" key="2">
    <source>
        <dbReference type="Proteomes" id="UP000192343"/>
    </source>
</evidence>